<dbReference type="Pfam" id="PF00089">
    <property type="entry name" value="Trypsin"/>
    <property type="match status" value="1"/>
</dbReference>
<evidence type="ECO:0000313" key="2">
    <source>
        <dbReference type="EMBL" id="KAL3393359.1"/>
    </source>
</evidence>
<dbReference type="AlphaFoldDB" id="A0ABD2WKR3"/>
<dbReference type="InterPro" id="IPR001254">
    <property type="entry name" value="Trypsin_dom"/>
</dbReference>
<keyword evidence="3" id="KW-1185">Reference proteome</keyword>
<reference evidence="2 3" key="1">
    <citation type="journal article" date="2024" name="bioRxiv">
        <title>A reference genome for Trichogramma kaykai: A tiny desert-dwelling parasitoid wasp with competing sex-ratio distorters.</title>
        <authorList>
            <person name="Culotta J."/>
            <person name="Lindsey A.R."/>
        </authorList>
    </citation>
    <scope>NUCLEOTIDE SEQUENCE [LARGE SCALE GENOMIC DNA]</scope>
    <source>
        <strain evidence="2 3">KSX58</strain>
    </source>
</reference>
<proteinExistence type="predicted"/>
<accession>A0ABD2WKR3</accession>
<feature type="domain" description="Peptidase S1" evidence="1">
    <location>
        <begin position="12"/>
        <end position="56"/>
    </location>
</feature>
<evidence type="ECO:0000259" key="1">
    <source>
        <dbReference type="Pfam" id="PF00089"/>
    </source>
</evidence>
<dbReference type="EMBL" id="JBJJXI010000098">
    <property type="protein sequence ID" value="KAL3393359.1"/>
    <property type="molecule type" value="Genomic_DNA"/>
</dbReference>
<gene>
    <name evidence="2" type="ORF">TKK_012226</name>
</gene>
<evidence type="ECO:0000313" key="3">
    <source>
        <dbReference type="Proteomes" id="UP001627154"/>
    </source>
</evidence>
<comment type="caution">
    <text evidence="2">The sequence shown here is derived from an EMBL/GenBank/DDBJ whole genome shotgun (WGS) entry which is preliminary data.</text>
</comment>
<sequence length="71" mass="7611">MRQSPHKNFNLKGDSGGPVLDENNVQISIISFNLDCGGEAPVPSAVTDVGRIIRWILITAGIKKAYDGISD</sequence>
<dbReference type="Proteomes" id="UP001627154">
    <property type="component" value="Unassembled WGS sequence"/>
</dbReference>
<dbReference type="Gene3D" id="2.40.10.10">
    <property type="entry name" value="Trypsin-like serine proteases"/>
    <property type="match status" value="1"/>
</dbReference>
<dbReference type="SUPFAM" id="SSF50494">
    <property type="entry name" value="Trypsin-like serine proteases"/>
    <property type="match status" value="1"/>
</dbReference>
<organism evidence="2 3">
    <name type="scientific">Trichogramma kaykai</name>
    <dbReference type="NCBI Taxonomy" id="54128"/>
    <lineage>
        <taxon>Eukaryota</taxon>
        <taxon>Metazoa</taxon>
        <taxon>Ecdysozoa</taxon>
        <taxon>Arthropoda</taxon>
        <taxon>Hexapoda</taxon>
        <taxon>Insecta</taxon>
        <taxon>Pterygota</taxon>
        <taxon>Neoptera</taxon>
        <taxon>Endopterygota</taxon>
        <taxon>Hymenoptera</taxon>
        <taxon>Apocrita</taxon>
        <taxon>Proctotrupomorpha</taxon>
        <taxon>Chalcidoidea</taxon>
        <taxon>Trichogrammatidae</taxon>
        <taxon>Trichogramma</taxon>
    </lineage>
</organism>
<name>A0ABD2WKR3_9HYME</name>
<protein>
    <recommendedName>
        <fullName evidence="1">Peptidase S1 domain-containing protein</fullName>
    </recommendedName>
</protein>
<dbReference type="InterPro" id="IPR043504">
    <property type="entry name" value="Peptidase_S1_PA_chymotrypsin"/>
</dbReference>
<dbReference type="InterPro" id="IPR009003">
    <property type="entry name" value="Peptidase_S1_PA"/>
</dbReference>